<gene>
    <name evidence="2" type="ORF">PgNI_00682</name>
</gene>
<evidence type="ECO:0000313" key="1">
    <source>
        <dbReference type="Proteomes" id="UP000515153"/>
    </source>
</evidence>
<dbReference type="Proteomes" id="UP000515153">
    <property type="component" value="Unplaced"/>
</dbReference>
<accession>A0A6P8BJ62</accession>
<dbReference type="GeneID" id="41955674"/>
<reference evidence="2" key="3">
    <citation type="submission" date="2025-08" db="UniProtKB">
        <authorList>
            <consortium name="RefSeq"/>
        </authorList>
    </citation>
    <scope>IDENTIFICATION</scope>
    <source>
        <strain evidence="2">NI907</strain>
    </source>
</reference>
<organism evidence="1 2">
    <name type="scientific">Pyricularia grisea</name>
    <name type="common">Crabgrass-specific blast fungus</name>
    <name type="synonym">Magnaporthe grisea</name>
    <dbReference type="NCBI Taxonomy" id="148305"/>
    <lineage>
        <taxon>Eukaryota</taxon>
        <taxon>Fungi</taxon>
        <taxon>Dikarya</taxon>
        <taxon>Ascomycota</taxon>
        <taxon>Pezizomycotina</taxon>
        <taxon>Sordariomycetes</taxon>
        <taxon>Sordariomycetidae</taxon>
        <taxon>Magnaporthales</taxon>
        <taxon>Pyriculariaceae</taxon>
        <taxon>Pyricularia</taxon>
    </lineage>
</organism>
<dbReference type="KEGG" id="pgri:PgNI_00682"/>
<name>A0A6P8BJ62_PYRGI</name>
<sequence>MSRSDGQLQRWICPSVFWASKIIQHYHGLLELSKRQAPDYLSLVIPPH</sequence>
<reference evidence="2" key="1">
    <citation type="journal article" date="2019" name="Mol. Biol. Evol.">
        <title>Blast fungal genomes show frequent chromosomal changes, gene gains and losses, and effector gene turnover.</title>
        <authorList>
            <person name="Gomez Luciano L.B."/>
            <person name="Jason Tsai I."/>
            <person name="Chuma I."/>
            <person name="Tosa Y."/>
            <person name="Chen Y.H."/>
            <person name="Li J.Y."/>
            <person name="Li M.Y."/>
            <person name="Jade Lu M.Y."/>
            <person name="Nakayashiki H."/>
            <person name="Li W.H."/>
        </authorList>
    </citation>
    <scope>NUCLEOTIDE SEQUENCE</scope>
    <source>
        <strain evidence="2">NI907</strain>
    </source>
</reference>
<protein>
    <submittedName>
        <fullName evidence="2">Uncharacterized protein</fullName>
    </submittedName>
</protein>
<reference evidence="2" key="2">
    <citation type="submission" date="2019-10" db="EMBL/GenBank/DDBJ databases">
        <authorList>
            <consortium name="NCBI Genome Project"/>
        </authorList>
    </citation>
    <scope>NUCLEOTIDE SEQUENCE</scope>
    <source>
        <strain evidence="2">NI907</strain>
    </source>
</reference>
<proteinExistence type="predicted"/>
<dbReference type="AlphaFoldDB" id="A0A6P8BJ62"/>
<keyword evidence="1" id="KW-1185">Reference proteome</keyword>
<dbReference type="RefSeq" id="XP_030987044.1">
    <property type="nucleotide sequence ID" value="XM_031120760.1"/>
</dbReference>
<evidence type="ECO:0000313" key="2">
    <source>
        <dbReference type="RefSeq" id="XP_030987044.1"/>
    </source>
</evidence>